<keyword evidence="2" id="KW-1185">Reference proteome</keyword>
<accession>A0ACB8KJU8</accession>
<comment type="caution">
    <text evidence="1">The sequence shown here is derived from an EMBL/GenBank/DDBJ whole genome shotgun (WGS) entry which is preliminary data.</text>
</comment>
<gene>
    <name evidence="1" type="ORF">KPL71_015514</name>
</gene>
<sequence>MEIVISVAAKVAEYLVAPIIYPFTYCCTYKTYFEKLNNEVDKLKNARDSVQYKVDDSRIKGDGIQQHVEEWLIAANKEINEVETLIEDKENSNNRCLKGLCPNLRTRYQLSKKAEREANAIVGLHEKGRFDSVSFRTIPEETWLKSTQDFMHFESRKSTLKEVLGALSNRNFNMIGVYGMGGIGKTTLVKEVGRQVKENNLFEKVISSRVSQTPQIKNIQGEIAEKIGLELAEQSHETVRAGRLLERLKKETKILIILDDIWGSLDLEAIGIPLADDNGGCKVLLTARSHDVLSCKMDCQHNFFVDVLNEKEAWSLFKKMTGDCIENGELKSVATELVKECAGLPIAIVPVARALRNKRLSEWKDALLEFRRPSLRNFTGTTQVAYKSIELSYNHLNGEELKKTFLLIGYTFFSCVEDLLYYGMGLGLFQNINTLEEARDRAHTLVDKLKNSCLLLDGGSSEWFSMHDVVRDVARSIASRDQHVFAAENEVVPLTSWPDKDTLKVCTAISLKNSNINEPPQGFECPQLKFLCISCHASLRIPDKFFTGMTELRVLDFTKMHLLALPSSLGLLQNLQTLSLDDCELGDMAIIGDLKKLVILALRGSDMEELAGEIGQLTQLRLLNLSKCFELKVIPPNVISSLSRLEELYIGQSPIQWGKVEGVDGERRNASLDELNNLSKLTSLEILIQDEKTLPRDLSFFKMLQRYRILIGDSREYDAWDGISRISKLKLTNGANICLNEGHIMQLKRIEDLTSGGSLDMKNVLCELGREVFPKLKGLQIRRNGNLSCLVDSMDCTPARTTAFPLLGSLFLRDLRNLEEICRGPLTAESFCKLKTIEVEGCDKLKNVFPLVIGRGLQQLQSIKVSSCQNMEVIFAAERGDESSNNNGTEVIELTQLRTLELRSLPQLTSFCTGDLHFEKAIPNLEDLIVDEKHIGLFPEDLLCKLKCLHVRLDESTAIVSLDDFLHRFHAIKVLVIKENDDFWKDPPDEFENGMKVVITGINQRRDLHFEKVFPNLEELSVDEKHIGLFPEDWLCKLKCLDVRLDESSTILSLDDFLHRFHTIKILYVGGNNQVLYRSFENLENGMNARMRGINHRRELKQIFKQESTNTNNLEQLEIFHCRNLTNLVPSSTSFQNLTTLKVSSCHGMIHVLTSSTARSLVRLRQMQISFCEMITEIVADEDDEGDNYAAKDEIVFSELKELQLWDLKSLTSFSCSGNNCDFKFPSLERLMVHNCPNMKIFSKGELSTPKLQKVQLSLVDEKLWAWDRDLNTTIQYVYLKRKKEEEEKEKEKSAKANEKEKDAKNSGKIKSI</sequence>
<evidence type="ECO:0000313" key="2">
    <source>
        <dbReference type="Proteomes" id="UP000829398"/>
    </source>
</evidence>
<evidence type="ECO:0000313" key="1">
    <source>
        <dbReference type="EMBL" id="KAH9754645.1"/>
    </source>
</evidence>
<proteinExistence type="predicted"/>
<name>A0ACB8KJU8_CITSI</name>
<reference evidence="2" key="1">
    <citation type="journal article" date="2023" name="Hortic. Res.">
        <title>A chromosome-level phased genome enabling allele-level studies in sweet orange: a case study on citrus Huanglongbing tolerance.</title>
        <authorList>
            <person name="Wu B."/>
            <person name="Yu Q."/>
            <person name="Deng Z."/>
            <person name="Duan Y."/>
            <person name="Luo F."/>
            <person name="Gmitter F. Jr."/>
        </authorList>
    </citation>
    <scope>NUCLEOTIDE SEQUENCE [LARGE SCALE GENOMIC DNA]</scope>
    <source>
        <strain evidence="2">cv. Valencia</strain>
    </source>
</reference>
<protein>
    <submittedName>
        <fullName evidence="1">Disease resistance protein</fullName>
    </submittedName>
</protein>
<dbReference type="Proteomes" id="UP000829398">
    <property type="component" value="Chromosome 5"/>
</dbReference>
<organism evidence="1 2">
    <name type="scientific">Citrus sinensis</name>
    <name type="common">Sweet orange</name>
    <name type="synonym">Citrus aurantium var. sinensis</name>
    <dbReference type="NCBI Taxonomy" id="2711"/>
    <lineage>
        <taxon>Eukaryota</taxon>
        <taxon>Viridiplantae</taxon>
        <taxon>Streptophyta</taxon>
        <taxon>Embryophyta</taxon>
        <taxon>Tracheophyta</taxon>
        <taxon>Spermatophyta</taxon>
        <taxon>Magnoliopsida</taxon>
        <taxon>eudicotyledons</taxon>
        <taxon>Gunneridae</taxon>
        <taxon>Pentapetalae</taxon>
        <taxon>rosids</taxon>
        <taxon>malvids</taxon>
        <taxon>Sapindales</taxon>
        <taxon>Rutaceae</taxon>
        <taxon>Aurantioideae</taxon>
        <taxon>Citrus</taxon>
    </lineage>
</organism>
<dbReference type="EMBL" id="CM039174">
    <property type="protein sequence ID" value="KAH9754645.1"/>
    <property type="molecule type" value="Genomic_DNA"/>
</dbReference>